<organism evidence="1 2">
    <name type="scientific">Candidatus Paraluminiphilus aquimaris</name>
    <dbReference type="NCBI Taxonomy" id="2518994"/>
    <lineage>
        <taxon>Bacteria</taxon>
        <taxon>Pseudomonadati</taxon>
        <taxon>Pseudomonadota</taxon>
        <taxon>Gammaproteobacteria</taxon>
        <taxon>Cellvibrionales</taxon>
        <taxon>Halieaceae</taxon>
        <taxon>Candidatus Paraluminiphilus</taxon>
    </lineage>
</organism>
<dbReference type="PANTHER" id="PTHR36931:SF1">
    <property type="entry name" value="UPF0153 PROTEIN YEIW"/>
    <property type="match status" value="1"/>
</dbReference>
<evidence type="ECO:0000313" key="1">
    <source>
        <dbReference type="EMBL" id="UZP73246.1"/>
    </source>
</evidence>
<dbReference type="InterPro" id="IPR052572">
    <property type="entry name" value="UPF0153_domain"/>
</dbReference>
<dbReference type="RefSeq" id="WP_279242026.1">
    <property type="nucleotide sequence ID" value="NZ_CP036501.1"/>
</dbReference>
<sequence>MECRAGCGACCIVPAIHTPFFGMPKGKAKGERCVHHDSDGLCAIFDDPRRPECCSQFKAEFEFCGNSREEALLLLTDLEAMSDPQGDKRD</sequence>
<dbReference type="Proteomes" id="UP001317963">
    <property type="component" value="Chromosome"/>
</dbReference>
<keyword evidence="2" id="KW-1185">Reference proteome</keyword>
<protein>
    <submittedName>
        <fullName evidence="1">YkgJ family cysteine cluster protein</fullName>
    </submittedName>
</protein>
<evidence type="ECO:0000313" key="2">
    <source>
        <dbReference type="Proteomes" id="UP001317963"/>
    </source>
</evidence>
<proteinExistence type="predicted"/>
<gene>
    <name evidence="1" type="ORF">E0F26_00180</name>
</gene>
<name>A0ABY6Q4Q5_9GAMM</name>
<accession>A0ABY6Q4Q5</accession>
<reference evidence="1 2" key="1">
    <citation type="submission" date="2019-02" db="EMBL/GenBank/DDBJ databases">
        <title>Halieaceae_genomes.</title>
        <authorList>
            <person name="Li S.-H."/>
        </authorList>
    </citation>
    <scope>NUCLEOTIDE SEQUENCE [LARGE SCALE GENOMIC DNA]</scope>
    <source>
        <strain evidence="1 2">JH123</strain>
    </source>
</reference>
<dbReference type="EMBL" id="CP036501">
    <property type="protein sequence ID" value="UZP73246.1"/>
    <property type="molecule type" value="Genomic_DNA"/>
</dbReference>
<dbReference type="PANTHER" id="PTHR36931">
    <property type="entry name" value="UPF0153 PROTEIN YEIW"/>
    <property type="match status" value="1"/>
</dbReference>